<dbReference type="EC" id="4.2.1.17" evidence="2"/>
<gene>
    <name evidence="8" type="ORF">EOT10_29670</name>
</gene>
<evidence type="ECO:0000256" key="5">
    <source>
        <dbReference type="ARBA" id="ARBA00023709"/>
    </source>
</evidence>
<comment type="catalytic activity">
    <reaction evidence="6">
        <text>a 4-saturated-(3S)-3-hydroxyacyl-CoA = a (3E)-enoyl-CoA + H2O</text>
        <dbReference type="Rhea" id="RHEA:20724"/>
        <dbReference type="ChEBI" id="CHEBI:15377"/>
        <dbReference type="ChEBI" id="CHEBI:58521"/>
        <dbReference type="ChEBI" id="CHEBI:137480"/>
        <dbReference type="EC" id="4.2.1.17"/>
    </reaction>
</comment>
<reference evidence="8 9" key="1">
    <citation type="submission" date="2019-01" db="EMBL/GenBank/DDBJ databases">
        <title>Genome sequences of Streptomyces and Rhizobium isolates collected from root and soil.</title>
        <authorList>
            <person name="Chhettri S."/>
            <person name="Sevigny J.L."/>
            <person name="Sen A."/>
            <person name="Ennis N."/>
            <person name="Tisa L."/>
        </authorList>
    </citation>
    <scope>NUCLEOTIDE SEQUENCE [LARGE SCALE GENOMIC DNA]</scope>
    <source>
        <strain evidence="8 9">San01</strain>
    </source>
</reference>
<dbReference type="FunFam" id="3.90.226.10:FF:000009">
    <property type="entry name" value="Carnitinyl-CoA dehydratase"/>
    <property type="match status" value="1"/>
</dbReference>
<organism evidence="8 9">
    <name type="scientific">Streptomyces antnestii</name>
    <dbReference type="NCBI Taxonomy" id="2494256"/>
    <lineage>
        <taxon>Bacteria</taxon>
        <taxon>Bacillati</taxon>
        <taxon>Actinomycetota</taxon>
        <taxon>Actinomycetes</taxon>
        <taxon>Kitasatosporales</taxon>
        <taxon>Streptomycetaceae</taxon>
        <taxon>Streptomyces</taxon>
    </lineage>
</organism>
<dbReference type="AlphaFoldDB" id="A0A3S3UAY3"/>
<keyword evidence="4" id="KW-0456">Lyase</keyword>
<dbReference type="InterPro" id="IPR018376">
    <property type="entry name" value="Enoyl-CoA_hyd/isom_CS"/>
</dbReference>
<sequence>MLTVVNREVAVSRFGEFVLVRRHGFVAELVLDRPKAMNAVSSAMAVSVAEACRALGGERDVRAVVLSSSSDRAFCVGADLKERNSFSDAELVRQRPVTRAAYGGVLELPMPVVAAVHGFALGGGFELALACDLIVADETAVVGLPEVSVGVIPGGGGTQLLPRRVGAARAAELIFSARRVEAREALELGLVDQVVGAGDDREAALELAGRIAGNSPVGLRAAKRALRVGYGLDLQAGLEVEDAAWRSVAFSGDRAEGVAAFNEKRAPQWPGE</sequence>
<dbReference type="PROSITE" id="PS00166">
    <property type="entry name" value="ENOYL_COA_HYDRATASE"/>
    <property type="match status" value="1"/>
</dbReference>
<comment type="similarity">
    <text evidence="1 7">Belongs to the enoyl-CoA hydratase/isomerase family.</text>
</comment>
<keyword evidence="3" id="KW-0443">Lipid metabolism</keyword>
<dbReference type="EMBL" id="RZYA01000017">
    <property type="protein sequence ID" value="RVU19662.1"/>
    <property type="molecule type" value="Genomic_DNA"/>
</dbReference>
<name>A0A3S3UAY3_9ACTN</name>
<dbReference type="GO" id="GO:0004300">
    <property type="term" value="F:enoyl-CoA hydratase activity"/>
    <property type="evidence" value="ECO:0007669"/>
    <property type="project" value="UniProtKB-EC"/>
</dbReference>
<evidence type="ECO:0000256" key="4">
    <source>
        <dbReference type="ARBA" id="ARBA00023239"/>
    </source>
</evidence>
<dbReference type="PANTHER" id="PTHR11941">
    <property type="entry name" value="ENOYL-COA HYDRATASE-RELATED"/>
    <property type="match status" value="1"/>
</dbReference>
<dbReference type="Gene3D" id="1.10.12.10">
    <property type="entry name" value="Lyase 2-enoyl-coa Hydratase, Chain A, domain 2"/>
    <property type="match status" value="1"/>
</dbReference>
<proteinExistence type="inferred from homology"/>
<dbReference type="Proteomes" id="UP000283128">
    <property type="component" value="Unassembled WGS sequence"/>
</dbReference>
<keyword evidence="9" id="KW-1185">Reference proteome</keyword>
<dbReference type="InterPro" id="IPR014748">
    <property type="entry name" value="Enoyl-CoA_hydra_C"/>
</dbReference>
<dbReference type="InterPro" id="IPR001753">
    <property type="entry name" value="Enoyl-CoA_hydra/iso"/>
</dbReference>
<accession>A0A3S3UAY3</accession>
<dbReference type="GO" id="GO:0006635">
    <property type="term" value="P:fatty acid beta-oxidation"/>
    <property type="evidence" value="ECO:0007669"/>
    <property type="project" value="TreeGrafter"/>
</dbReference>
<evidence type="ECO:0000256" key="3">
    <source>
        <dbReference type="ARBA" id="ARBA00023098"/>
    </source>
</evidence>
<evidence type="ECO:0000256" key="1">
    <source>
        <dbReference type="ARBA" id="ARBA00005254"/>
    </source>
</evidence>
<evidence type="ECO:0000256" key="2">
    <source>
        <dbReference type="ARBA" id="ARBA00012076"/>
    </source>
</evidence>
<evidence type="ECO:0000313" key="9">
    <source>
        <dbReference type="Proteomes" id="UP000283128"/>
    </source>
</evidence>
<dbReference type="CDD" id="cd06558">
    <property type="entry name" value="crotonase-like"/>
    <property type="match status" value="1"/>
</dbReference>
<dbReference type="FunFam" id="1.10.12.10:FF:000001">
    <property type="entry name" value="Probable enoyl-CoA hydratase, mitochondrial"/>
    <property type="match status" value="1"/>
</dbReference>
<comment type="caution">
    <text evidence="8">The sequence shown here is derived from an EMBL/GenBank/DDBJ whole genome shotgun (WGS) entry which is preliminary data.</text>
</comment>
<dbReference type="InterPro" id="IPR029045">
    <property type="entry name" value="ClpP/crotonase-like_dom_sf"/>
</dbReference>
<evidence type="ECO:0000256" key="6">
    <source>
        <dbReference type="ARBA" id="ARBA00023717"/>
    </source>
</evidence>
<dbReference type="Gene3D" id="3.90.226.10">
    <property type="entry name" value="2-enoyl-CoA Hydratase, Chain A, domain 1"/>
    <property type="match status" value="1"/>
</dbReference>
<dbReference type="Pfam" id="PF00378">
    <property type="entry name" value="ECH_1"/>
    <property type="match status" value="1"/>
</dbReference>
<comment type="catalytic activity">
    <reaction evidence="5">
        <text>a (3S)-3-hydroxyacyl-CoA = a (2E)-enoyl-CoA + H2O</text>
        <dbReference type="Rhea" id="RHEA:16105"/>
        <dbReference type="ChEBI" id="CHEBI:15377"/>
        <dbReference type="ChEBI" id="CHEBI:57318"/>
        <dbReference type="ChEBI" id="CHEBI:58856"/>
        <dbReference type="EC" id="4.2.1.17"/>
    </reaction>
</comment>
<evidence type="ECO:0000256" key="7">
    <source>
        <dbReference type="RuleBase" id="RU003707"/>
    </source>
</evidence>
<evidence type="ECO:0000313" key="8">
    <source>
        <dbReference type="EMBL" id="RVU19662.1"/>
    </source>
</evidence>
<dbReference type="PANTHER" id="PTHR11941:SF169">
    <property type="entry name" value="(7AS)-7A-METHYL-1,5-DIOXO-2,3,5,6,7,7A-HEXAHYDRO-1H-INDENE-CARBOXYL-COA HYDROLASE"/>
    <property type="match status" value="1"/>
</dbReference>
<dbReference type="SUPFAM" id="SSF52096">
    <property type="entry name" value="ClpP/crotonase"/>
    <property type="match status" value="1"/>
</dbReference>
<dbReference type="OrthoDB" id="8452484at2"/>
<protein>
    <recommendedName>
        <fullName evidence="2">enoyl-CoA hydratase</fullName>
        <ecNumber evidence="2">4.2.1.17</ecNumber>
    </recommendedName>
</protein>